<proteinExistence type="predicted"/>
<accession>A0A830F7W7</accession>
<protein>
    <recommendedName>
        <fullName evidence="2">DUF5786 domain-containing protein</fullName>
    </recommendedName>
</protein>
<organism evidence="3 4">
    <name type="scientific">Halarchaeum grantii</name>
    <dbReference type="NCBI Taxonomy" id="1193105"/>
    <lineage>
        <taxon>Archaea</taxon>
        <taxon>Methanobacteriati</taxon>
        <taxon>Methanobacteriota</taxon>
        <taxon>Stenosarchaea group</taxon>
        <taxon>Halobacteria</taxon>
        <taxon>Halobacteriales</taxon>
        <taxon>Halobacteriaceae</taxon>
    </lineage>
</organism>
<feature type="compositionally biased region" description="Basic and acidic residues" evidence="1">
    <location>
        <begin position="48"/>
        <end position="58"/>
    </location>
</feature>
<dbReference type="OrthoDB" id="166327at2157"/>
<name>A0A830F7W7_9EURY</name>
<evidence type="ECO:0000313" key="4">
    <source>
        <dbReference type="Proteomes" id="UP000628840"/>
    </source>
</evidence>
<sequence>MGFGSYDESEQERQQLDSAGDDGEGVETEQNAHEGEVEYEIDASNDELLDKLQDIKGE</sequence>
<evidence type="ECO:0000256" key="1">
    <source>
        <dbReference type="SAM" id="MobiDB-lite"/>
    </source>
</evidence>
<gene>
    <name evidence="3" type="ORF">GCM10009037_10030</name>
</gene>
<keyword evidence="4" id="KW-1185">Reference proteome</keyword>
<feature type="compositionally biased region" description="Acidic residues" evidence="1">
    <location>
        <begin position="37"/>
        <end position="47"/>
    </location>
</feature>
<dbReference type="RefSeq" id="WP_188879871.1">
    <property type="nucleotide sequence ID" value="NZ_BMPF01000001.1"/>
</dbReference>
<dbReference type="EMBL" id="BMPF01000001">
    <property type="protein sequence ID" value="GGL28361.1"/>
    <property type="molecule type" value="Genomic_DNA"/>
</dbReference>
<evidence type="ECO:0000313" key="3">
    <source>
        <dbReference type="EMBL" id="GGL28361.1"/>
    </source>
</evidence>
<feature type="region of interest" description="Disordered" evidence="1">
    <location>
        <begin position="1"/>
        <end position="58"/>
    </location>
</feature>
<dbReference type="InterPro" id="IPR043902">
    <property type="entry name" value="DUF5786"/>
</dbReference>
<dbReference type="Proteomes" id="UP000628840">
    <property type="component" value="Unassembled WGS sequence"/>
</dbReference>
<evidence type="ECO:0000259" key="2">
    <source>
        <dbReference type="Pfam" id="PF19099"/>
    </source>
</evidence>
<dbReference type="Pfam" id="PF19099">
    <property type="entry name" value="DUF5786"/>
    <property type="match status" value="1"/>
</dbReference>
<feature type="domain" description="DUF5786" evidence="2">
    <location>
        <begin position="3"/>
        <end position="56"/>
    </location>
</feature>
<reference evidence="3 4" key="1">
    <citation type="journal article" date="2019" name="Int. J. Syst. Evol. Microbiol.">
        <title>The Global Catalogue of Microorganisms (GCM) 10K type strain sequencing project: providing services to taxonomists for standard genome sequencing and annotation.</title>
        <authorList>
            <consortium name="The Broad Institute Genomics Platform"/>
            <consortium name="The Broad Institute Genome Sequencing Center for Infectious Disease"/>
            <person name="Wu L."/>
            <person name="Ma J."/>
        </authorList>
    </citation>
    <scope>NUCLEOTIDE SEQUENCE [LARGE SCALE GENOMIC DNA]</scope>
    <source>
        <strain evidence="3 4">JCM 19585</strain>
    </source>
</reference>
<comment type="caution">
    <text evidence="3">The sequence shown here is derived from an EMBL/GenBank/DDBJ whole genome shotgun (WGS) entry which is preliminary data.</text>
</comment>
<dbReference type="AlphaFoldDB" id="A0A830F7W7"/>